<reference evidence="2" key="1">
    <citation type="submission" date="2021-01" db="EMBL/GenBank/DDBJ databases">
        <title>Whole genome shotgun sequence of Cellulomonas chitinilytica NBRC 110799.</title>
        <authorList>
            <person name="Komaki H."/>
            <person name="Tamura T."/>
        </authorList>
    </citation>
    <scope>NUCLEOTIDE SEQUENCE</scope>
    <source>
        <strain evidence="2">NBRC 110799</strain>
    </source>
</reference>
<feature type="compositionally biased region" description="Low complexity" evidence="1">
    <location>
        <begin position="62"/>
        <end position="78"/>
    </location>
</feature>
<gene>
    <name evidence="2" type="ORF">Cch01nite_44310</name>
</gene>
<feature type="region of interest" description="Disordered" evidence="1">
    <location>
        <begin position="41"/>
        <end position="129"/>
    </location>
</feature>
<evidence type="ECO:0000313" key="2">
    <source>
        <dbReference type="EMBL" id="GIG23707.1"/>
    </source>
</evidence>
<dbReference type="RefSeq" id="WP_203758711.1">
    <property type="nucleotide sequence ID" value="NZ_BONK01000023.1"/>
</dbReference>
<accession>A0A919U4R3</accession>
<protein>
    <submittedName>
        <fullName evidence="2">Uncharacterized protein</fullName>
    </submittedName>
</protein>
<proteinExistence type="predicted"/>
<name>A0A919U4R3_9CELL</name>
<evidence type="ECO:0000313" key="3">
    <source>
        <dbReference type="Proteomes" id="UP000632740"/>
    </source>
</evidence>
<sequence length="129" mass="12714">MRFSSADGAPRLTDRAGWTRLGAAVLLGLVAAVGPVVGHTSAQFTDTSEVGLGTVGTPDDFASPTPGATPGTGQPTAGPGSGSDDPTAGGTDDPSTTPARPSAGPDRTGPDRTGPTPNHQRPRTAPCAR</sequence>
<dbReference type="EMBL" id="BONK01000023">
    <property type="protein sequence ID" value="GIG23707.1"/>
    <property type="molecule type" value="Genomic_DNA"/>
</dbReference>
<evidence type="ECO:0000256" key="1">
    <source>
        <dbReference type="SAM" id="MobiDB-lite"/>
    </source>
</evidence>
<dbReference type="Proteomes" id="UP000632740">
    <property type="component" value="Unassembled WGS sequence"/>
</dbReference>
<organism evidence="2 3">
    <name type="scientific">Cellulomonas chitinilytica</name>
    <dbReference type="NCBI Taxonomy" id="398759"/>
    <lineage>
        <taxon>Bacteria</taxon>
        <taxon>Bacillati</taxon>
        <taxon>Actinomycetota</taxon>
        <taxon>Actinomycetes</taxon>
        <taxon>Micrococcales</taxon>
        <taxon>Cellulomonadaceae</taxon>
        <taxon>Cellulomonas</taxon>
    </lineage>
</organism>
<dbReference type="AlphaFoldDB" id="A0A919U4R3"/>
<comment type="caution">
    <text evidence="2">The sequence shown here is derived from an EMBL/GenBank/DDBJ whole genome shotgun (WGS) entry which is preliminary data.</text>
</comment>
<keyword evidence="3" id="KW-1185">Reference proteome</keyword>